<feature type="region of interest" description="Disordered" evidence="1">
    <location>
        <begin position="1"/>
        <end position="20"/>
    </location>
</feature>
<protein>
    <submittedName>
        <fullName evidence="2">Uncharacterized protein</fullName>
    </submittedName>
</protein>
<dbReference type="AlphaFoldDB" id="C5K648"/>
<feature type="region of interest" description="Disordered" evidence="1">
    <location>
        <begin position="79"/>
        <end position="135"/>
    </location>
</feature>
<evidence type="ECO:0000313" key="2">
    <source>
        <dbReference type="EMBL" id="EER20078.1"/>
    </source>
</evidence>
<dbReference type="OrthoDB" id="10614901at2759"/>
<dbReference type="InParanoid" id="C5K648"/>
<dbReference type="RefSeq" id="XP_002788282.1">
    <property type="nucleotide sequence ID" value="XM_002788236.1"/>
</dbReference>
<feature type="region of interest" description="Disordered" evidence="1">
    <location>
        <begin position="44"/>
        <end position="67"/>
    </location>
</feature>
<proteinExistence type="predicted"/>
<organism evidence="3">
    <name type="scientific">Perkinsus marinus (strain ATCC 50983 / TXsc)</name>
    <dbReference type="NCBI Taxonomy" id="423536"/>
    <lineage>
        <taxon>Eukaryota</taxon>
        <taxon>Sar</taxon>
        <taxon>Alveolata</taxon>
        <taxon>Perkinsozoa</taxon>
        <taxon>Perkinsea</taxon>
        <taxon>Perkinsida</taxon>
        <taxon>Perkinsidae</taxon>
        <taxon>Perkinsus</taxon>
    </lineage>
</organism>
<feature type="compositionally biased region" description="Polar residues" evidence="1">
    <location>
        <begin position="103"/>
        <end position="123"/>
    </location>
</feature>
<accession>C5K648</accession>
<gene>
    <name evidence="2" type="ORF">Pmar_PMAR007363</name>
</gene>
<reference evidence="2 3" key="1">
    <citation type="submission" date="2008-07" db="EMBL/GenBank/DDBJ databases">
        <authorList>
            <person name="El-Sayed N."/>
            <person name="Caler E."/>
            <person name="Inman J."/>
            <person name="Amedeo P."/>
            <person name="Hass B."/>
            <person name="Wortman J."/>
        </authorList>
    </citation>
    <scope>NUCLEOTIDE SEQUENCE [LARGE SCALE GENOMIC DNA]</scope>
    <source>
        <strain evidence="3">ATCC 50983 / TXsc</strain>
    </source>
</reference>
<feature type="compositionally biased region" description="Polar residues" evidence="1">
    <location>
        <begin position="45"/>
        <end position="67"/>
    </location>
</feature>
<feature type="compositionally biased region" description="Low complexity" evidence="1">
    <location>
        <begin position="82"/>
        <end position="101"/>
    </location>
</feature>
<dbReference type="EMBL" id="GG670840">
    <property type="protein sequence ID" value="EER20078.1"/>
    <property type="molecule type" value="Genomic_DNA"/>
</dbReference>
<keyword evidence="3" id="KW-1185">Reference proteome</keyword>
<name>C5K648_PERM5</name>
<evidence type="ECO:0000256" key="1">
    <source>
        <dbReference type="SAM" id="MobiDB-lite"/>
    </source>
</evidence>
<dbReference type="GeneID" id="9059064"/>
<sequence length="194" mass="20491">MAVAQTRETGRGRVGVSPSMHPYLFGVTPQELYGITDEVYGALNLPSTTTPGGSAQPTESGSDETTVVGNSSAVIDVEEGDTPTTETPASASSPVVSPKASNIWPTASASSSSRPGLTKPSTVKTRKDRPRASTKRELETLEELTLREELTLSRLRKRKLALQIAIYEAKLKKLGEPIPVSSSLADAVLDVLAA</sequence>
<dbReference type="Proteomes" id="UP000007800">
    <property type="component" value="Unassembled WGS sequence"/>
</dbReference>
<evidence type="ECO:0000313" key="3">
    <source>
        <dbReference type="Proteomes" id="UP000007800"/>
    </source>
</evidence>